<dbReference type="EMBL" id="JAKMXF010000324">
    <property type="protein sequence ID" value="KAI6648920.1"/>
    <property type="molecule type" value="Genomic_DNA"/>
</dbReference>
<gene>
    <name evidence="2" type="ORF">LOD99_6993</name>
</gene>
<comment type="caution">
    <text evidence="2">The sequence shown here is derived from an EMBL/GenBank/DDBJ whole genome shotgun (WGS) entry which is preliminary data.</text>
</comment>
<accession>A0AAV7JKP6</accession>
<reference evidence="2 3" key="1">
    <citation type="journal article" date="2023" name="BMC Biol.">
        <title>The compact genome of the sponge Oopsacas minuta (Hexactinellida) is lacking key metazoan core genes.</title>
        <authorList>
            <person name="Santini S."/>
            <person name="Schenkelaars Q."/>
            <person name="Jourda C."/>
            <person name="Duchesne M."/>
            <person name="Belahbib H."/>
            <person name="Rocher C."/>
            <person name="Selva M."/>
            <person name="Riesgo A."/>
            <person name="Vervoort M."/>
            <person name="Leys S.P."/>
            <person name="Kodjabachian L."/>
            <person name="Le Bivic A."/>
            <person name="Borchiellini C."/>
            <person name="Claverie J.M."/>
            <person name="Renard E."/>
        </authorList>
    </citation>
    <scope>NUCLEOTIDE SEQUENCE [LARGE SCALE GENOMIC DNA]</scope>
    <source>
        <strain evidence="2">SPO-2</strain>
    </source>
</reference>
<feature type="compositionally biased region" description="Acidic residues" evidence="1">
    <location>
        <begin position="120"/>
        <end position="135"/>
    </location>
</feature>
<keyword evidence="3" id="KW-1185">Reference proteome</keyword>
<feature type="region of interest" description="Disordered" evidence="1">
    <location>
        <begin position="117"/>
        <end position="171"/>
    </location>
</feature>
<dbReference type="AlphaFoldDB" id="A0AAV7JKP6"/>
<protein>
    <submittedName>
        <fullName evidence="2">Uncharacterized protein</fullName>
    </submittedName>
</protein>
<evidence type="ECO:0000256" key="1">
    <source>
        <dbReference type="SAM" id="MobiDB-lite"/>
    </source>
</evidence>
<dbReference type="Proteomes" id="UP001165289">
    <property type="component" value="Unassembled WGS sequence"/>
</dbReference>
<feature type="compositionally biased region" description="Acidic residues" evidence="1">
    <location>
        <begin position="143"/>
        <end position="155"/>
    </location>
</feature>
<evidence type="ECO:0000313" key="2">
    <source>
        <dbReference type="EMBL" id="KAI6648920.1"/>
    </source>
</evidence>
<proteinExistence type="predicted"/>
<sequence length="171" mass="18837">MSEQQEVTTIHDIPETDLIDLNSTSSESEYEDDDVSDDPQVILDKAGCTTQLSNLQLSPEGDIPLELLTECVQCLLYDKYWPALILCKAMSLLKPGNQLSNHLLEAITAKIDIDSKQCDDDSETCESESESESESETSNSSIEDTESSDSTESETEMPPNENIHSCPACTH</sequence>
<name>A0AAV7JKP6_9METZ</name>
<organism evidence="2 3">
    <name type="scientific">Oopsacas minuta</name>
    <dbReference type="NCBI Taxonomy" id="111878"/>
    <lineage>
        <taxon>Eukaryota</taxon>
        <taxon>Metazoa</taxon>
        <taxon>Porifera</taxon>
        <taxon>Hexactinellida</taxon>
        <taxon>Hexasterophora</taxon>
        <taxon>Lyssacinosida</taxon>
        <taxon>Leucopsacidae</taxon>
        <taxon>Oopsacas</taxon>
    </lineage>
</organism>
<evidence type="ECO:0000313" key="3">
    <source>
        <dbReference type="Proteomes" id="UP001165289"/>
    </source>
</evidence>